<evidence type="ECO:0000313" key="11">
    <source>
        <dbReference type="EMBL" id="PPQ69697.1"/>
    </source>
</evidence>
<dbReference type="PANTHER" id="PTHR24305">
    <property type="entry name" value="CYTOCHROME P450"/>
    <property type="match status" value="1"/>
</dbReference>
<protein>
    <recommendedName>
        <fullName evidence="13">Cytochrome P450</fullName>
    </recommendedName>
</protein>
<comment type="caution">
    <text evidence="11">The sequence shown here is derived from an EMBL/GenBank/DDBJ whole genome shotgun (WGS) entry which is preliminary data.</text>
</comment>
<dbReference type="Pfam" id="PF00067">
    <property type="entry name" value="p450"/>
    <property type="match status" value="1"/>
</dbReference>
<evidence type="ECO:0000256" key="3">
    <source>
        <dbReference type="ARBA" id="ARBA00010617"/>
    </source>
</evidence>
<dbReference type="InterPro" id="IPR050121">
    <property type="entry name" value="Cytochrome_P450_monoxygenase"/>
</dbReference>
<sequence>MDQVPLLPHLDTLLTVVGAGIAVHLIFKKSEIYEPLVALPLIFGLPLALAFLYLPHAASFSKAALVVFPLFWASALTSIALYRISPWHPLAKYPGPLLCKLSKFYLAFMSIGGKQHLYYAQLHEKYGDAVRIGPSYNPSLMSGLFGHSPHSYPGPNEIVIRDVNAVAPILGNNGLPKGPFWDGRLPEKQVVKPLIAIRDKTEHTRRRRPWTRAFSTLALKGYEELVIKRVNQLVETLAAQPNPVDLTKWISYFAYDIMSDLAFGGGSEMMAEGDASGLWHLLEAGQKNAIFMGQVPWLGKLFFRYPKFAEDLKAFRAHATSRAVIRRKEISPHKDIFHHLMDEDSVASIPPTPEEVVSDGGLAIIAGSDTTSTAITHLFYCLMTNPKAYQRLQKEIDENSDNLMDGTKQAHMPYLNAAINEALRLFPPVLSGSQRTPDEGSGGKMLGSHFLPEGNNVFISTYALQRDPRCFSPLPDAFLPERWLTEDERIELEPKIFSNPNEFVHNTNAFIPFSQGPTNCAGKNLAYLEMRMAVCMMISRLEFKLDGKYNPQKWNDDMLDYFVTMKGVLPTIITPRKTPNFEVHH</sequence>
<dbReference type="OrthoDB" id="6692864at2759"/>
<dbReference type="InterPro" id="IPR017972">
    <property type="entry name" value="Cyt_P450_CS"/>
</dbReference>
<feature type="transmembrane region" description="Helical" evidence="10">
    <location>
        <begin position="60"/>
        <end position="82"/>
    </location>
</feature>
<dbReference type="EMBL" id="NHYE01005565">
    <property type="protein sequence ID" value="PPQ69697.1"/>
    <property type="molecule type" value="Genomic_DNA"/>
</dbReference>
<dbReference type="AlphaFoldDB" id="A0A409VTX3"/>
<evidence type="ECO:0000256" key="8">
    <source>
        <dbReference type="PIRSR" id="PIRSR602401-1"/>
    </source>
</evidence>
<dbReference type="PANTHER" id="PTHR24305:SF187">
    <property type="entry name" value="P450, PUTATIVE (EUROFUNG)-RELATED"/>
    <property type="match status" value="1"/>
</dbReference>
<comment type="similarity">
    <text evidence="3 9">Belongs to the cytochrome P450 family.</text>
</comment>
<comment type="pathway">
    <text evidence="2">Secondary metabolite biosynthesis.</text>
</comment>
<organism evidence="11 12">
    <name type="scientific">Gymnopilus dilepis</name>
    <dbReference type="NCBI Taxonomy" id="231916"/>
    <lineage>
        <taxon>Eukaryota</taxon>
        <taxon>Fungi</taxon>
        <taxon>Dikarya</taxon>
        <taxon>Basidiomycota</taxon>
        <taxon>Agaricomycotina</taxon>
        <taxon>Agaricomycetes</taxon>
        <taxon>Agaricomycetidae</taxon>
        <taxon>Agaricales</taxon>
        <taxon>Agaricineae</taxon>
        <taxon>Hymenogastraceae</taxon>
        <taxon>Gymnopilus</taxon>
    </lineage>
</organism>
<proteinExistence type="inferred from homology"/>
<keyword evidence="4 8" id="KW-0479">Metal-binding</keyword>
<dbReference type="PRINTS" id="PR00385">
    <property type="entry name" value="P450"/>
</dbReference>
<comment type="cofactor">
    <cofactor evidence="1 8">
        <name>heme</name>
        <dbReference type="ChEBI" id="CHEBI:30413"/>
    </cofactor>
</comment>
<evidence type="ECO:0000256" key="1">
    <source>
        <dbReference type="ARBA" id="ARBA00001971"/>
    </source>
</evidence>
<evidence type="ECO:0000256" key="5">
    <source>
        <dbReference type="ARBA" id="ARBA00023002"/>
    </source>
</evidence>
<reference evidence="11 12" key="1">
    <citation type="journal article" date="2018" name="Evol. Lett.">
        <title>Horizontal gene cluster transfer increased hallucinogenic mushroom diversity.</title>
        <authorList>
            <person name="Reynolds H.T."/>
            <person name="Vijayakumar V."/>
            <person name="Gluck-Thaler E."/>
            <person name="Korotkin H.B."/>
            <person name="Matheny P.B."/>
            <person name="Slot J.C."/>
        </authorList>
    </citation>
    <scope>NUCLEOTIDE SEQUENCE [LARGE SCALE GENOMIC DNA]</scope>
    <source>
        <strain evidence="11 12">SRW20</strain>
    </source>
</reference>
<dbReference type="Gene3D" id="1.10.630.10">
    <property type="entry name" value="Cytochrome P450"/>
    <property type="match status" value="1"/>
</dbReference>
<evidence type="ECO:0008006" key="13">
    <source>
        <dbReference type="Google" id="ProtNLM"/>
    </source>
</evidence>
<dbReference type="InParanoid" id="A0A409VTX3"/>
<evidence type="ECO:0000256" key="10">
    <source>
        <dbReference type="SAM" id="Phobius"/>
    </source>
</evidence>
<dbReference type="InterPro" id="IPR036396">
    <property type="entry name" value="Cyt_P450_sf"/>
</dbReference>
<dbReference type="SUPFAM" id="SSF48264">
    <property type="entry name" value="Cytochrome P450"/>
    <property type="match status" value="1"/>
</dbReference>
<dbReference type="PROSITE" id="PS00086">
    <property type="entry name" value="CYTOCHROME_P450"/>
    <property type="match status" value="1"/>
</dbReference>
<feature type="transmembrane region" description="Helical" evidence="10">
    <location>
        <begin position="36"/>
        <end position="54"/>
    </location>
</feature>
<keyword evidence="10" id="KW-1133">Transmembrane helix</keyword>
<keyword evidence="7 9" id="KW-0503">Monooxygenase</keyword>
<keyword evidence="5 9" id="KW-0560">Oxidoreductase</keyword>
<feature type="binding site" description="axial binding residue" evidence="8">
    <location>
        <position position="520"/>
    </location>
    <ligand>
        <name>heme</name>
        <dbReference type="ChEBI" id="CHEBI:30413"/>
    </ligand>
    <ligandPart>
        <name>Fe</name>
        <dbReference type="ChEBI" id="CHEBI:18248"/>
    </ligandPart>
</feature>
<keyword evidence="10" id="KW-0812">Transmembrane</keyword>
<evidence type="ECO:0000256" key="2">
    <source>
        <dbReference type="ARBA" id="ARBA00005179"/>
    </source>
</evidence>
<keyword evidence="8 9" id="KW-0349">Heme</keyword>
<feature type="transmembrane region" description="Helical" evidence="10">
    <location>
        <begin position="6"/>
        <end position="27"/>
    </location>
</feature>
<evidence type="ECO:0000313" key="12">
    <source>
        <dbReference type="Proteomes" id="UP000284706"/>
    </source>
</evidence>
<dbReference type="PRINTS" id="PR00463">
    <property type="entry name" value="EP450I"/>
</dbReference>
<evidence type="ECO:0000256" key="9">
    <source>
        <dbReference type="RuleBase" id="RU000461"/>
    </source>
</evidence>
<dbReference type="Proteomes" id="UP000284706">
    <property type="component" value="Unassembled WGS sequence"/>
</dbReference>
<dbReference type="GO" id="GO:0020037">
    <property type="term" value="F:heme binding"/>
    <property type="evidence" value="ECO:0007669"/>
    <property type="project" value="InterPro"/>
</dbReference>
<dbReference type="GO" id="GO:0016705">
    <property type="term" value="F:oxidoreductase activity, acting on paired donors, with incorporation or reduction of molecular oxygen"/>
    <property type="evidence" value="ECO:0007669"/>
    <property type="project" value="InterPro"/>
</dbReference>
<gene>
    <name evidence="11" type="ORF">CVT26_001656</name>
</gene>
<dbReference type="InterPro" id="IPR001128">
    <property type="entry name" value="Cyt_P450"/>
</dbReference>
<keyword evidence="10" id="KW-0472">Membrane</keyword>
<accession>A0A409VTX3</accession>
<keyword evidence="6 8" id="KW-0408">Iron</keyword>
<dbReference type="GO" id="GO:0004497">
    <property type="term" value="F:monooxygenase activity"/>
    <property type="evidence" value="ECO:0007669"/>
    <property type="project" value="UniProtKB-KW"/>
</dbReference>
<dbReference type="GO" id="GO:0005506">
    <property type="term" value="F:iron ion binding"/>
    <property type="evidence" value="ECO:0007669"/>
    <property type="project" value="InterPro"/>
</dbReference>
<dbReference type="InterPro" id="IPR002401">
    <property type="entry name" value="Cyt_P450_E_grp-I"/>
</dbReference>
<dbReference type="STRING" id="231916.A0A409VTX3"/>
<evidence type="ECO:0000256" key="6">
    <source>
        <dbReference type="ARBA" id="ARBA00023004"/>
    </source>
</evidence>
<dbReference type="CDD" id="cd11061">
    <property type="entry name" value="CYP67-like"/>
    <property type="match status" value="1"/>
</dbReference>
<name>A0A409VTX3_9AGAR</name>
<keyword evidence="12" id="KW-1185">Reference proteome</keyword>
<evidence type="ECO:0000256" key="7">
    <source>
        <dbReference type="ARBA" id="ARBA00023033"/>
    </source>
</evidence>
<evidence type="ECO:0000256" key="4">
    <source>
        <dbReference type="ARBA" id="ARBA00022723"/>
    </source>
</evidence>